<feature type="transmembrane region" description="Helical" evidence="1">
    <location>
        <begin position="44"/>
        <end position="66"/>
    </location>
</feature>
<proteinExistence type="predicted"/>
<dbReference type="AlphaFoldDB" id="A0A4S8P989"/>
<evidence type="ECO:0000256" key="1">
    <source>
        <dbReference type="SAM" id="Phobius"/>
    </source>
</evidence>
<reference evidence="2 3" key="1">
    <citation type="journal article" date="2018" name="Int. J. Syst. Evol. Microbiol.">
        <title>Glycomyces paridis sp. nov., isolated from the medicinal plant Paris polyphylla.</title>
        <authorList>
            <person name="Fang X.M."/>
            <person name="Bai J.L."/>
            <person name="Su J."/>
            <person name="Zhao L.L."/>
            <person name="Liu H.Y."/>
            <person name="Ma B.P."/>
            <person name="Zhang Y.Q."/>
            <person name="Yu L.Y."/>
        </authorList>
    </citation>
    <scope>NUCLEOTIDE SEQUENCE [LARGE SCALE GENOMIC DNA]</scope>
    <source>
        <strain evidence="2 3">CPCC 204357</strain>
    </source>
</reference>
<dbReference type="EMBL" id="STGX01000013">
    <property type="protein sequence ID" value="THV26808.1"/>
    <property type="molecule type" value="Genomic_DNA"/>
</dbReference>
<sequence length="88" mass="9155">MQGFDAEIEKAVSRASKAAGWMYALAAVTLIVGIVGAVNTGGIGLIAVLPAVGLLSGLGVIINLLAMHLMETWRQGNHARAADTRQQQ</sequence>
<keyword evidence="1" id="KW-0472">Membrane</keyword>
<dbReference type="OrthoDB" id="5193002at2"/>
<keyword evidence="1" id="KW-0812">Transmembrane</keyword>
<keyword evidence="3" id="KW-1185">Reference proteome</keyword>
<dbReference type="Proteomes" id="UP000305792">
    <property type="component" value="Unassembled WGS sequence"/>
</dbReference>
<feature type="transmembrane region" description="Helical" evidence="1">
    <location>
        <begin position="20"/>
        <end position="38"/>
    </location>
</feature>
<gene>
    <name evidence="2" type="ORF">E9998_17640</name>
</gene>
<comment type="caution">
    <text evidence="2">The sequence shown here is derived from an EMBL/GenBank/DDBJ whole genome shotgun (WGS) entry which is preliminary data.</text>
</comment>
<dbReference type="RefSeq" id="WP_136531004.1">
    <property type="nucleotide sequence ID" value="NZ_STGX01000013.1"/>
</dbReference>
<evidence type="ECO:0000313" key="3">
    <source>
        <dbReference type="Proteomes" id="UP000305792"/>
    </source>
</evidence>
<protein>
    <submittedName>
        <fullName evidence="2">Uncharacterized protein</fullName>
    </submittedName>
</protein>
<keyword evidence="1" id="KW-1133">Transmembrane helix</keyword>
<organism evidence="2 3">
    <name type="scientific">Glycomyces paridis</name>
    <dbReference type="NCBI Taxonomy" id="2126555"/>
    <lineage>
        <taxon>Bacteria</taxon>
        <taxon>Bacillati</taxon>
        <taxon>Actinomycetota</taxon>
        <taxon>Actinomycetes</taxon>
        <taxon>Glycomycetales</taxon>
        <taxon>Glycomycetaceae</taxon>
        <taxon>Glycomyces</taxon>
    </lineage>
</organism>
<evidence type="ECO:0000313" key="2">
    <source>
        <dbReference type="EMBL" id="THV26808.1"/>
    </source>
</evidence>
<name>A0A4S8P989_9ACTN</name>
<accession>A0A4S8P989</accession>